<comment type="function">
    <text evidence="10 11">Component of the 90S pre-ribosome involved in the maturation of rRNAs. Required for early cleavages of the pre-RNAs in the 40S ribosomal subunit maturation pathway.</text>
</comment>
<evidence type="ECO:0000313" key="14">
    <source>
        <dbReference type="Proteomes" id="UP001316803"/>
    </source>
</evidence>
<feature type="compositionally biased region" description="Basic and acidic residues" evidence="12">
    <location>
        <begin position="87"/>
        <end position="109"/>
    </location>
</feature>
<proteinExistence type="inferred from homology"/>
<feature type="compositionally biased region" description="Basic and acidic residues" evidence="12">
    <location>
        <begin position="288"/>
        <end position="303"/>
    </location>
</feature>
<feature type="region of interest" description="Disordered" evidence="12">
    <location>
        <begin position="1"/>
        <end position="155"/>
    </location>
</feature>
<protein>
    <recommendedName>
        <fullName evidence="4 11">rRNA biogenesis protein RRP36</fullName>
    </recommendedName>
</protein>
<dbReference type="EMBL" id="JAKLMC020000010">
    <property type="protein sequence ID" value="KAK5953879.1"/>
    <property type="molecule type" value="Genomic_DNA"/>
</dbReference>
<evidence type="ECO:0000256" key="12">
    <source>
        <dbReference type="SAM" id="MobiDB-lite"/>
    </source>
</evidence>
<keyword evidence="6 11" id="KW-0698">rRNA processing</keyword>
<keyword evidence="5 11" id="KW-0690">Ribosome biogenesis</keyword>
<evidence type="ECO:0000256" key="10">
    <source>
        <dbReference type="ARBA" id="ARBA00025053"/>
    </source>
</evidence>
<dbReference type="GO" id="GO:0000462">
    <property type="term" value="P:maturation of SSU-rRNA from tricistronic rRNA transcript (SSU-rRNA, 5.8S rRNA, LSU-rRNA)"/>
    <property type="evidence" value="ECO:0007669"/>
    <property type="project" value="TreeGrafter"/>
</dbReference>
<dbReference type="AlphaFoldDB" id="A0AAN8EEN8"/>
<feature type="region of interest" description="Disordered" evidence="12">
    <location>
        <begin position="233"/>
        <end position="303"/>
    </location>
</feature>
<feature type="compositionally biased region" description="Basic and acidic residues" evidence="12">
    <location>
        <begin position="233"/>
        <end position="248"/>
    </location>
</feature>
<comment type="caution">
    <text evidence="13">The sequence shown here is derived from an EMBL/GenBank/DDBJ whole genome shotgun (WGS) entry which is preliminary data.</text>
</comment>
<organism evidence="13 14">
    <name type="scientific">Knufia fluminis</name>
    <dbReference type="NCBI Taxonomy" id="191047"/>
    <lineage>
        <taxon>Eukaryota</taxon>
        <taxon>Fungi</taxon>
        <taxon>Dikarya</taxon>
        <taxon>Ascomycota</taxon>
        <taxon>Pezizomycotina</taxon>
        <taxon>Eurotiomycetes</taxon>
        <taxon>Chaetothyriomycetidae</taxon>
        <taxon>Chaetothyriales</taxon>
        <taxon>Trichomeriaceae</taxon>
        <taxon>Knufia</taxon>
    </lineage>
</organism>
<dbReference type="InterPro" id="IPR009292">
    <property type="entry name" value="RRP36"/>
</dbReference>
<dbReference type="GO" id="GO:0030686">
    <property type="term" value="C:90S preribosome"/>
    <property type="evidence" value="ECO:0007669"/>
    <property type="project" value="TreeGrafter"/>
</dbReference>
<reference evidence="13 14" key="1">
    <citation type="submission" date="2022-12" db="EMBL/GenBank/DDBJ databases">
        <title>Genomic features and morphological characterization of a novel Knufia sp. strain isolated from spacecraft assembly facility.</title>
        <authorList>
            <person name="Teixeira M."/>
            <person name="Chander A.M."/>
            <person name="Stajich J.E."/>
            <person name="Venkateswaran K."/>
        </authorList>
    </citation>
    <scope>NUCLEOTIDE SEQUENCE [LARGE SCALE GENOMIC DNA]</scope>
    <source>
        <strain evidence="13 14">FJI-L2-BK-P2</strain>
    </source>
</reference>
<evidence type="ECO:0000256" key="11">
    <source>
        <dbReference type="RuleBase" id="RU368027"/>
    </source>
</evidence>
<keyword evidence="9 11" id="KW-0687">Ribonucleoprotein</keyword>
<evidence type="ECO:0000256" key="4">
    <source>
        <dbReference type="ARBA" id="ARBA00016695"/>
    </source>
</evidence>
<evidence type="ECO:0000256" key="6">
    <source>
        <dbReference type="ARBA" id="ARBA00022552"/>
    </source>
</evidence>
<comment type="subcellular location">
    <subcellularLocation>
        <location evidence="1 11">Nucleus</location>
        <location evidence="1 11">Nucleolus</location>
    </subcellularLocation>
</comment>
<evidence type="ECO:0000313" key="13">
    <source>
        <dbReference type="EMBL" id="KAK5953879.1"/>
    </source>
</evidence>
<dbReference type="PANTHER" id="PTHR21738:SF0">
    <property type="entry name" value="RIBOSOMAL RNA PROCESSING PROTEIN 36 HOMOLOG"/>
    <property type="match status" value="1"/>
</dbReference>
<evidence type="ECO:0000256" key="9">
    <source>
        <dbReference type="ARBA" id="ARBA00023274"/>
    </source>
</evidence>
<keyword evidence="8 11" id="KW-0539">Nucleus</keyword>
<dbReference type="Pfam" id="PF06102">
    <property type="entry name" value="RRP36"/>
    <property type="match status" value="1"/>
</dbReference>
<accession>A0AAN8EEN8</accession>
<evidence type="ECO:0000256" key="1">
    <source>
        <dbReference type="ARBA" id="ARBA00004604"/>
    </source>
</evidence>
<feature type="compositionally biased region" description="Acidic residues" evidence="12">
    <location>
        <begin position="34"/>
        <end position="46"/>
    </location>
</feature>
<sequence>MPPPRIQAIQPRNESEDEAVSDNASVTDDSVGLSEEEEEPSDEEDGSQSSVEPEPQEEQDDLKDITFGALAEAQARLDPNPRKRKLADRDESPEKFTERDRELRKDIDYTNRGQVKHIARTSKHAPTTMSTKNPVSRKRTIFSPPPADKFKDPRFDASVIADSRRDNTSSTQRANHNYAFLSDYQATEVLGLKAQLKKTKDPDQHDQLKRQIMSIESKLRNAQYQRREAEILQEHKKKEREAIREGKKARPYYLKQSELKKQIKQERQDAMGKRARDKSDKRKKKREKTKEARDMPRVRRFVD</sequence>
<name>A0AAN8EEN8_9EURO</name>
<dbReference type="GO" id="GO:0005730">
    <property type="term" value="C:nucleolus"/>
    <property type="evidence" value="ECO:0007669"/>
    <property type="project" value="UniProtKB-SubCell"/>
</dbReference>
<evidence type="ECO:0000256" key="2">
    <source>
        <dbReference type="ARBA" id="ARBA00009418"/>
    </source>
</evidence>
<dbReference type="Proteomes" id="UP001316803">
    <property type="component" value="Unassembled WGS sequence"/>
</dbReference>
<evidence type="ECO:0000256" key="3">
    <source>
        <dbReference type="ARBA" id="ARBA00011167"/>
    </source>
</evidence>
<keyword evidence="14" id="KW-1185">Reference proteome</keyword>
<evidence type="ECO:0000256" key="7">
    <source>
        <dbReference type="ARBA" id="ARBA00023054"/>
    </source>
</evidence>
<feature type="compositionally biased region" description="Basic residues" evidence="12">
    <location>
        <begin position="114"/>
        <end position="123"/>
    </location>
</feature>
<keyword evidence="7" id="KW-0175">Coiled coil</keyword>
<comment type="similarity">
    <text evidence="2 11">Belongs to the RRP36 family.</text>
</comment>
<feature type="compositionally biased region" description="Polar residues" evidence="12">
    <location>
        <begin position="124"/>
        <end position="134"/>
    </location>
</feature>
<dbReference type="PANTHER" id="PTHR21738">
    <property type="entry name" value="RIBOSOMAL RNA PROCESSING PROTEIN 36 HOMOLOG"/>
    <property type="match status" value="1"/>
</dbReference>
<evidence type="ECO:0000256" key="5">
    <source>
        <dbReference type="ARBA" id="ARBA00022517"/>
    </source>
</evidence>
<evidence type="ECO:0000256" key="8">
    <source>
        <dbReference type="ARBA" id="ARBA00023242"/>
    </source>
</evidence>
<gene>
    <name evidence="13" type="primary">RRP36</name>
    <name evidence="13" type="ORF">OHC33_005150</name>
</gene>
<comment type="subunit">
    <text evidence="3 11">Associates with 90S and pre-40S pre-ribosomal particles.</text>
</comment>
<feature type="compositionally biased region" description="Basic and acidic residues" evidence="12">
    <location>
        <begin position="257"/>
        <end position="280"/>
    </location>
</feature>